<evidence type="ECO:0000313" key="8">
    <source>
        <dbReference type="EMBL" id="MBS9524887.1"/>
    </source>
</evidence>
<dbReference type="PANTHER" id="PTHR10434:SF64">
    <property type="entry name" value="1-ACYL-SN-GLYCEROL-3-PHOSPHATE ACYLTRANSFERASE-RELATED"/>
    <property type="match status" value="1"/>
</dbReference>
<keyword evidence="6" id="KW-1133">Transmembrane helix</keyword>
<dbReference type="Pfam" id="PF01553">
    <property type="entry name" value="Acyltransferase"/>
    <property type="match status" value="1"/>
</dbReference>
<dbReference type="InterPro" id="IPR002123">
    <property type="entry name" value="Plipid/glycerol_acylTrfase"/>
</dbReference>
<keyword evidence="4" id="KW-0443">Lipid metabolism</keyword>
<feature type="domain" description="Phospholipid/glycerol acyltransferase" evidence="7">
    <location>
        <begin position="74"/>
        <end position="187"/>
    </location>
</feature>
<keyword evidence="6" id="KW-0812">Transmembrane</keyword>
<dbReference type="Proteomes" id="UP001319104">
    <property type="component" value="Unassembled WGS sequence"/>
</dbReference>
<comment type="caution">
    <text evidence="8">The sequence shown here is derived from an EMBL/GenBank/DDBJ whole genome shotgun (WGS) entry which is preliminary data.</text>
</comment>
<evidence type="ECO:0000256" key="2">
    <source>
        <dbReference type="ARBA" id="ARBA00022516"/>
    </source>
</evidence>
<evidence type="ECO:0000256" key="4">
    <source>
        <dbReference type="ARBA" id="ARBA00023098"/>
    </source>
</evidence>
<dbReference type="GO" id="GO:0006654">
    <property type="term" value="P:phosphatidic acid biosynthetic process"/>
    <property type="evidence" value="ECO:0007669"/>
    <property type="project" value="TreeGrafter"/>
</dbReference>
<dbReference type="EMBL" id="JAHCMY010000007">
    <property type="protein sequence ID" value="MBS9524887.1"/>
    <property type="molecule type" value="Genomic_DNA"/>
</dbReference>
<dbReference type="GO" id="GO:0003841">
    <property type="term" value="F:1-acylglycerol-3-phosphate O-acyltransferase activity"/>
    <property type="evidence" value="ECO:0007669"/>
    <property type="project" value="TreeGrafter"/>
</dbReference>
<evidence type="ECO:0000256" key="3">
    <source>
        <dbReference type="ARBA" id="ARBA00022679"/>
    </source>
</evidence>
<evidence type="ECO:0000259" key="7">
    <source>
        <dbReference type="SMART" id="SM00563"/>
    </source>
</evidence>
<dbReference type="AlphaFoldDB" id="A0AAP2G1X6"/>
<gene>
    <name evidence="8" type="ORF">KI659_12785</name>
</gene>
<reference evidence="8 9" key="1">
    <citation type="submission" date="2021-05" db="EMBL/GenBank/DDBJ databases">
        <authorList>
            <person name="Zhang Z.D."/>
            <person name="Osman G."/>
        </authorList>
    </citation>
    <scope>NUCLEOTIDE SEQUENCE [LARGE SCALE GENOMIC DNA]</scope>
    <source>
        <strain evidence="8 9">KCTC 32217</strain>
    </source>
</reference>
<dbReference type="CDD" id="cd07989">
    <property type="entry name" value="LPLAT_AGPAT-like"/>
    <property type="match status" value="1"/>
</dbReference>
<keyword evidence="6" id="KW-0472">Membrane</keyword>
<keyword evidence="2" id="KW-0444">Lipid biosynthesis</keyword>
<dbReference type="SUPFAM" id="SSF69593">
    <property type="entry name" value="Glycerol-3-phosphate (1)-acyltransferase"/>
    <property type="match status" value="1"/>
</dbReference>
<sequence length="240" mass="27232">MKILKTIYTIYALLLFWIFMIIFAPFIFIPLLLSSKWGYVTFFFIRCWAKVWSFSIGVKFNIHGLEHIEEGKPYIYIFNHTSYLDAPAIPMAVPQEIRALGKKELSKIPLFGFMISKIAVWVDRQSPESRKESIIRLRKVLHSGVSVVVAPEGTRNPSDSLMPFQNGAFRLSVETGVPIMPMAIIGAGKLMGRDSLLMSPGTIDVYFSKPIVPIGNHEGEIAHLKEKSYNRLEAMILTHE</sequence>
<feature type="transmembrane region" description="Helical" evidence="6">
    <location>
        <begin position="12"/>
        <end position="33"/>
    </location>
</feature>
<evidence type="ECO:0000256" key="1">
    <source>
        <dbReference type="ARBA" id="ARBA00005189"/>
    </source>
</evidence>
<evidence type="ECO:0000256" key="6">
    <source>
        <dbReference type="SAM" id="Phobius"/>
    </source>
</evidence>
<comment type="pathway">
    <text evidence="1">Lipid metabolism.</text>
</comment>
<keyword evidence="5 8" id="KW-0012">Acyltransferase</keyword>
<dbReference type="PANTHER" id="PTHR10434">
    <property type="entry name" value="1-ACYL-SN-GLYCEROL-3-PHOSPHATE ACYLTRANSFERASE"/>
    <property type="match status" value="1"/>
</dbReference>
<keyword evidence="3" id="KW-0808">Transferase</keyword>
<proteinExistence type="predicted"/>
<organism evidence="8 9">
    <name type="scientific">Litoribacter ruber</name>
    <dbReference type="NCBI Taxonomy" id="702568"/>
    <lineage>
        <taxon>Bacteria</taxon>
        <taxon>Pseudomonadati</taxon>
        <taxon>Bacteroidota</taxon>
        <taxon>Cytophagia</taxon>
        <taxon>Cytophagales</taxon>
        <taxon>Cyclobacteriaceae</taxon>
        <taxon>Litoribacter</taxon>
    </lineage>
</organism>
<keyword evidence="9" id="KW-1185">Reference proteome</keyword>
<name>A0AAP2G1X6_9BACT</name>
<evidence type="ECO:0000256" key="5">
    <source>
        <dbReference type="ARBA" id="ARBA00023315"/>
    </source>
</evidence>
<protein>
    <submittedName>
        <fullName evidence="8">1-acyl-sn-glycerol-3-phosphate acyltransferase</fullName>
    </submittedName>
</protein>
<dbReference type="SMART" id="SM00563">
    <property type="entry name" value="PlsC"/>
    <property type="match status" value="1"/>
</dbReference>
<accession>A0AAP2G1X6</accession>
<dbReference type="RefSeq" id="WP_213945751.1">
    <property type="nucleotide sequence ID" value="NZ_JAHCMY010000007.1"/>
</dbReference>
<evidence type="ECO:0000313" key="9">
    <source>
        <dbReference type="Proteomes" id="UP001319104"/>
    </source>
</evidence>